<gene>
    <name evidence="8" type="ORF">METZ01_LOCUS473193</name>
</gene>
<dbReference type="InterPro" id="IPR036388">
    <property type="entry name" value="WH-like_DNA-bd_sf"/>
</dbReference>
<comment type="similarity">
    <text evidence="1">Belongs to the sigma-70 factor family. ECF subfamily.</text>
</comment>
<reference evidence="8" key="1">
    <citation type="submission" date="2018-05" db="EMBL/GenBank/DDBJ databases">
        <authorList>
            <person name="Lanie J.A."/>
            <person name="Ng W.-L."/>
            <person name="Kazmierczak K.M."/>
            <person name="Andrzejewski T.M."/>
            <person name="Davidsen T.M."/>
            <person name="Wayne K.J."/>
            <person name="Tettelin H."/>
            <person name="Glass J.I."/>
            <person name="Rusch D."/>
            <person name="Podicherti R."/>
            <person name="Tsui H.-C.T."/>
            <person name="Winkler M.E."/>
        </authorList>
    </citation>
    <scope>NUCLEOTIDE SEQUENCE</scope>
</reference>
<dbReference type="PANTHER" id="PTHR43133:SF8">
    <property type="entry name" value="RNA POLYMERASE SIGMA FACTOR HI_1459-RELATED"/>
    <property type="match status" value="1"/>
</dbReference>
<feature type="domain" description="RNA polymerase sigma-70 region 2" evidence="6">
    <location>
        <begin position="27"/>
        <end position="92"/>
    </location>
</feature>
<evidence type="ECO:0000256" key="4">
    <source>
        <dbReference type="ARBA" id="ARBA00023125"/>
    </source>
</evidence>
<dbReference type="InterPro" id="IPR013249">
    <property type="entry name" value="RNA_pol_sigma70_r4_t2"/>
</dbReference>
<organism evidence="8">
    <name type="scientific">marine metagenome</name>
    <dbReference type="NCBI Taxonomy" id="408172"/>
    <lineage>
        <taxon>unclassified sequences</taxon>
        <taxon>metagenomes</taxon>
        <taxon>ecological metagenomes</taxon>
    </lineage>
</organism>
<dbReference type="SUPFAM" id="SSF88946">
    <property type="entry name" value="Sigma2 domain of RNA polymerase sigma factors"/>
    <property type="match status" value="1"/>
</dbReference>
<dbReference type="NCBIfam" id="TIGR02937">
    <property type="entry name" value="sigma70-ECF"/>
    <property type="match status" value="1"/>
</dbReference>
<dbReference type="Gene3D" id="1.10.10.10">
    <property type="entry name" value="Winged helix-like DNA-binding domain superfamily/Winged helix DNA-binding domain"/>
    <property type="match status" value="1"/>
</dbReference>
<dbReference type="GO" id="GO:0003677">
    <property type="term" value="F:DNA binding"/>
    <property type="evidence" value="ECO:0007669"/>
    <property type="project" value="UniProtKB-KW"/>
</dbReference>
<protein>
    <recommendedName>
        <fullName evidence="9">HTH luxR-type domain-containing protein</fullName>
    </recommendedName>
</protein>
<dbReference type="InterPro" id="IPR013324">
    <property type="entry name" value="RNA_pol_sigma_r3/r4-like"/>
</dbReference>
<evidence type="ECO:0000256" key="2">
    <source>
        <dbReference type="ARBA" id="ARBA00023015"/>
    </source>
</evidence>
<name>A0A383BKD9_9ZZZZ</name>
<proteinExistence type="inferred from homology"/>
<dbReference type="EMBL" id="UINC01201139">
    <property type="protein sequence ID" value="SVE20339.1"/>
    <property type="molecule type" value="Genomic_DNA"/>
</dbReference>
<dbReference type="Pfam" id="PF08281">
    <property type="entry name" value="Sigma70_r4_2"/>
    <property type="match status" value="1"/>
</dbReference>
<dbReference type="CDD" id="cd06171">
    <property type="entry name" value="Sigma70_r4"/>
    <property type="match status" value="1"/>
</dbReference>
<evidence type="ECO:0000256" key="3">
    <source>
        <dbReference type="ARBA" id="ARBA00023082"/>
    </source>
</evidence>
<keyword evidence="3" id="KW-0731">Sigma factor</keyword>
<feature type="domain" description="RNA polymerase sigma factor 70 region 4 type 2" evidence="7">
    <location>
        <begin position="122"/>
        <end position="174"/>
    </location>
</feature>
<dbReference type="InterPro" id="IPR014284">
    <property type="entry name" value="RNA_pol_sigma-70_dom"/>
</dbReference>
<evidence type="ECO:0000259" key="7">
    <source>
        <dbReference type="Pfam" id="PF08281"/>
    </source>
</evidence>
<dbReference type="SUPFAM" id="SSF88659">
    <property type="entry name" value="Sigma3 and sigma4 domains of RNA polymerase sigma factors"/>
    <property type="match status" value="1"/>
</dbReference>
<evidence type="ECO:0000256" key="1">
    <source>
        <dbReference type="ARBA" id="ARBA00010641"/>
    </source>
</evidence>
<dbReference type="AlphaFoldDB" id="A0A383BKD9"/>
<dbReference type="Gene3D" id="1.10.1740.10">
    <property type="match status" value="1"/>
</dbReference>
<evidence type="ECO:0000256" key="5">
    <source>
        <dbReference type="ARBA" id="ARBA00023163"/>
    </source>
</evidence>
<evidence type="ECO:0000259" key="6">
    <source>
        <dbReference type="Pfam" id="PF04542"/>
    </source>
</evidence>
<dbReference type="Pfam" id="PF04542">
    <property type="entry name" value="Sigma70_r2"/>
    <property type="match status" value="1"/>
</dbReference>
<dbReference type="PANTHER" id="PTHR43133">
    <property type="entry name" value="RNA POLYMERASE ECF-TYPE SIGMA FACTO"/>
    <property type="match status" value="1"/>
</dbReference>
<evidence type="ECO:0008006" key="9">
    <source>
        <dbReference type="Google" id="ProtNLM"/>
    </source>
</evidence>
<accession>A0A383BKD9</accession>
<dbReference type="GO" id="GO:0016987">
    <property type="term" value="F:sigma factor activity"/>
    <property type="evidence" value="ECO:0007669"/>
    <property type="project" value="UniProtKB-KW"/>
</dbReference>
<dbReference type="InterPro" id="IPR039425">
    <property type="entry name" value="RNA_pol_sigma-70-like"/>
</dbReference>
<keyword evidence="5" id="KW-0804">Transcription</keyword>
<keyword evidence="4" id="KW-0238">DNA-binding</keyword>
<evidence type="ECO:0000313" key="8">
    <source>
        <dbReference type="EMBL" id="SVE20339.1"/>
    </source>
</evidence>
<sequence>MVVRDDLSDGELVRKAREGDNGAFGTLVSRYMRAAYAVSRSVTGGHQDAEDAVQEAFIVALERLEECRSPDRFSGWFLAIVRNRSRNLVRREILRDTEDVPKGAADTGRTPEQVREQTELQERLQSALQRLPQVQREIVLLHDLEGWKHREIAERLELPSGTIRSHLHFARKALRSDRVLSELRLETGETV</sequence>
<keyword evidence="2" id="KW-0805">Transcription regulation</keyword>
<dbReference type="GO" id="GO:0006352">
    <property type="term" value="P:DNA-templated transcription initiation"/>
    <property type="evidence" value="ECO:0007669"/>
    <property type="project" value="InterPro"/>
</dbReference>
<dbReference type="InterPro" id="IPR007627">
    <property type="entry name" value="RNA_pol_sigma70_r2"/>
</dbReference>
<dbReference type="InterPro" id="IPR013325">
    <property type="entry name" value="RNA_pol_sigma_r2"/>
</dbReference>